<dbReference type="GO" id="GO:0008295">
    <property type="term" value="P:spermidine biosynthetic process"/>
    <property type="evidence" value="ECO:0007669"/>
    <property type="project" value="UniProtKB-UniRule"/>
</dbReference>
<dbReference type="Pfam" id="PF01564">
    <property type="entry name" value="Spermine_synth"/>
    <property type="match status" value="1"/>
</dbReference>
<comment type="catalytic activity">
    <reaction evidence="4">
        <text>S-adenosyl 3-(methylsulfanyl)propylamine + putrescine = S-methyl-5'-thioadenosine + spermidine + H(+)</text>
        <dbReference type="Rhea" id="RHEA:12721"/>
        <dbReference type="ChEBI" id="CHEBI:15378"/>
        <dbReference type="ChEBI" id="CHEBI:17509"/>
        <dbReference type="ChEBI" id="CHEBI:57443"/>
        <dbReference type="ChEBI" id="CHEBI:57834"/>
        <dbReference type="ChEBI" id="CHEBI:326268"/>
        <dbReference type="EC" id="2.5.1.16"/>
    </reaction>
</comment>
<feature type="transmembrane region" description="Helical" evidence="4">
    <location>
        <begin position="152"/>
        <end position="175"/>
    </location>
</feature>
<dbReference type="CDD" id="cd02440">
    <property type="entry name" value="AdoMet_MTases"/>
    <property type="match status" value="1"/>
</dbReference>
<dbReference type="GO" id="GO:0005886">
    <property type="term" value="C:plasma membrane"/>
    <property type="evidence" value="ECO:0007669"/>
    <property type="project" value="UniProtKB-SubCell"/>
</dbReference>
<protein>
    <recommendedName>
        <fullName evidence="4">Polyamine aminopropyltransferase</fullName>
    </recommendedName>
    <alternativeName>
        <fullName evidence="4">Putrescine aminopropyltransferase</fullName>
        <shortName evidence="4">PAPT</shortName>
    </alternativeName>
    <alternativeName>
        <fullName evidence="4">Spermidine synthase</fullName>
        <shortName evidence="4">SPDS</shortName>
        <shortName evidence="4">SPDSY</shortName>
        <ecNumber evidence="4">2.5.1.16</ecNumber>
    </alternativeName>
</protein>
<keyword evidence="4" id="KW-0745">Spermidine biosynthesis</keyword>
<dbReference type="InterPro" id="IPR001045">
    <property type="entry name" value="Spermi_synthase"/>
</dbReference>
<evidence type="ECO:0000313" key="8">
    <source>
        <dbReference type="Proteomes" id="UP000225108"/>
    </source>
</evidence>
<evidence type="ECO:0000256" key="1">
    <source>
        <dbReference type="ARBA" id="ARBA00007867"/>
    </source>
</evidence>
<feature type="binding site" evidence="4">
    <location>
        <begin position="369"/>
        <end position="370"/>
    </location>
    <ligand>
        <name>S-methyl-5'-thioadenosine</name>
        <dbReference type="ChEBI" id="CHEBI:17509"/>
    </ligand>
</feature>
<dbReference type="InterPro" id="IPR036259">
    <property type="entry name" value="MFS_trans_sf"/>
</dbReference>
<dbReference type="RefSeq" id="WP_099382926.1">
    <property type="nucleotide sequence ID" value="NZ_PEBD01000008.1"/>
</dbReference>
<comment type="subcellular location">
    <subcellularLocation>
        <location evidence="4">Cell membrane</location>
        <topology evidence="4">Multi-pass membrane protein</topology>
    </subcellularLocation>
</comment>
<dbReference type="Proteomes" id="UP000225108">
    <property type="component" value="Unassembled WGS sequence"/>
</dbReference>
<reference evidence="7 8" key="1">
    <citation type="submission" date="2017-10" db="EMBL/GenBank/DDBJ databases">
        <title>The draft genome sequence of Williamsia sp. BULT 1.1 isolated from the semi-arid grassland soils from South Africa.</title>
        <authorList>
            <person name="Kabwe M.H."/>
            <person name="Govender N."/>
            <person name="Mutseka Lunga P."/>
            <person name="Vikram S."/>
            <person name="Makhalanyane T.P."/>
        </authorList>
    </citation>
    <scope>NUCLEOTIDE SEQUENCE [LARGE SCALE GENOMIC DNA]</scope>
    <source>
        <strain evidence="7 8">BULT 1.1</strain>
    </source>
</reference>
<evidence type="ECO:0000256" key="4">
    <source>
        <dbReference type="HAMAP-Rule" id="MF_00198"/>
    </source>
</evidence>
<proteinExistence type="inferred from homology"/>
<feature type="transmembrane region" description="Helical" evidence="4">
    <location>
        <begin position="181"/>
        <end position="203"/>
    </location>
</feature>
<dbReference type="PROSITE" id="PS01330">
    <property type="entry name" value="PABS_1"/>
    <property type="match status" value="1"/>
</dbReference>
<comment type="pathway">
    <text evidence="4">Amine and polyamine biosynthesis; spermidine biosynthesis; spermidine from putrescine: step 1/1.</text>
</comment>
<dbReference type="GO" id="GO:0004766">
    <property type="term" value="F:spermidine synthase activity"/>
    <property type="evidence" value="ECO:0007669"/>
    <property type="project" value="UniProtKB-UniRule"/>
</dbReference>
<keyword evidence="2 4" id="KW-0808">Transferase</keyword>
<comment type="similarity">
    <text evidence="1 4">Belongs to the spermidine/spermine synthase family.</text>
</comment>
<keyword evidence="4" id="KW-0812">Transmembrane</keyword>
<dbReference type="EMBL" id="PEBD01000008">
    <property type="protein sequence ID" value="PHV66921.1"/>
    <property type="molecule type" value="Genomic_DNA"/>
</dbReference>
<comment type="subunit">
    <text evidence="4">Homodimer or homotetramer.</text>
</comment>
<name>A0A2G3PMB0_WILMA</name>
<comment type="caution">
    <text evidence="4">Lacks conserved residue(s) required for the propagation of feature annotation.</text>
</comment>
<keyword evidence="4" id="KW-1133">Transmembrane helix</keyword>
<gene>
    <name evidence="4" type="primary">speE</name>
    <name evidence="7" type="ORF">CSW57_11820</name>
</gene>
<feature type="binding site" evidence="4">
    <location>
        <position position="258"/>
    </location>
    <ligand>
        <name>S-methyl-5'-thioadenosine</name>
        <dbReference type="ChEBI" id="CHEBI:17509"/>
    </ligand>
</feature>
<dbReference type="NCBIfam" id="NF002956">
    <property type="entry name" value="PRK03612.1"/>
    <property type="match status" value="1"/>
</dbReference>
<feature type="domain" description="PABS" evidence="6">
    <location>
        <begin position="229"/>
        <end position="466"/>
    </location>
</feature>
<feature type="binding site" evidence="4">
    <location>
        <position position="315"/>
    </location>
    <ligand>
        <name>spermidine</name>
        <dbReference type="ChEBI" id="CHEBI:57834"/>
    </ligand>
</feature>
<dbReference type="PROSITE" id="PS51006">
    <property type="entry name" value="PABS_2"/>
    <property type="match status" value="1"/>
</dbReference>
<accession>A0A2G3PMB0</accession>
<comment type="function">
    <text evidence="4">Catalyzes the irreversible transfer of a propylamine group from the amino donor S-adenosylmethioninamine (decarboxy-AdoMet) to putrescine (1,4-diaminobutane) to yield spermidine.</text>
</comment>
<organism evidence="7 8">
    <name type="scientific">Williamsia marianensis</name>
    <dbReference type="NCBI Taxonomy" id="85044"/>
    <lineage>
        <taxon>Bacteria</taxon>
        <taxon>Bacillati</taxon>
        <taxon>Actinomycetota</taxon>
        <taxon>Actinomycetes</taxon>
        <taxon>Mycobacteriales</taxon>
        <taxon>Nocardiaceae</taxon>
        <taxon>Williamsia</taxon>
    </lineage>
</organism>
<dbReference type="UniPathway" id="UPA00248">
    <property type="reaction ID" value="UER00314"/>
</dbReference>
<dbReference type="SUPFAM" id="SSF103473">
    <property type="entry name" value="MFS general substrate transporter"/>
    <property type="match status" value="1"/>
</dbReference>
<dbReference type="SUPFAM" id="SSF53335">
    <property type="entry name" value="S-adenosyl-L-methionine-dependent methyltransferases"/>
    <property type="match status" value="1"/>
</dbReference>
<feature type="binding site" evidence="4">
    <location>
        <position position="293"/>
    </location>
    <ligand>
        <name>spermidine</name>
        <dbReference type="ChEBI" id="CHEBI:57834"/>
    </ligand>
</feature>
<evidence type="ECO:0000256" key="2">
    <source>
        <dbReference type="ARBA" id="ARBA00022679"/>
    </source>
</evidence>
<feature type="transmembrane region" description="Helical" evidence="4">
    <location>
        <begin position="23"/>
        <end position="50"/>
    </location>
</feature>
<evidence type="ECO:0000256" key="5">
    <source>
        <dbReference type="PROSITE-ProRule" id="PRU00354"/>
    </source>
</evidence>
<evidence type="ECO:0000256" key="3">
    <source>
        <dbReference type="ARBA" id="ARBA00023115"/>
    </source>
</evidence>
<dbReference type="HAMAP" id="MF_00198">
    <property type="entry name" value="Spermidine_synth"/>
    <property type="match status" value="1"/>
</dbReference>
<feature type="transmembrane region" description="Helical" evidence="4">
    <location>
        <begin position="210"/>
        <end position="233"/>
    </location>
</feature>
<dbReference type="PANTHER" id="PTHR43317">
    <property type="entry name" value="THERMOSPERMINE SYNTHASE ACAULIS5"/>
    <property type="match status" value="1"/>
</dbReference>
<feature type="binding site" evidence="4">
    <location>
        <position position="335"/>
    </location>
    <ligand>
        <name>S-methyl-5'-thioadenosine</name>
        <dbReference type="ChEBI" id="CHEBI:17509"/>
    </ligand>
</feature>
<dbReference type="InterPro" id="IPR029063">
    <property type="entry name" value="SAM-dependent_MTases_sf"/>
</dbReference>
<dbReference type="PANTHER" id="PTHR43317:SF1">
    <property type="entry name" value="THERMOSPERMINE SYNTHASE ACAULIS5"/>
    <property type="match status" value="1"/>
</dbReference>
<evidence type="ECO:0000259" key="6">
    <source>
        <dbReference type="PROSITE" id="PS51006"/>
    </source>
</evidence>
<dbReference type="InterPro" id="IPR030374">
    <property type="entry name" value="PABS"/>
</dbReference>
<keyword evidence="4" id="KW-0472">Membrane</keyword>
<dbReference type="InterPro" id="IPR030373">
    <property type="entry name" value="PABS_CS"/>
</dbReference>
<dbReference type="Gene3D" id="3.40.50.150">
    <property type="entry name" value="Vaccinia Virus protein VP39"/>
    <property type="match status" value="1"/>
</dbReference>
<dbReference type="EC" id="2.5.1.16" evidence="4"/>
<evidence type="ECO:0000313" key="7">
    <source>
        <dbReference type="EMBL" id="PHV66921.1"/>
    </source>
</evidence>
<dbReference type="AlphaFoldDB" id="A0A2G3PMB0"/>
<comment type="caution">
    <text evidence="7">The sequence shown here is derived from an EMBL/GenBank/DDBJ whole genome shotgun (WGS) entry which is preliminary data.</text>
</comment>
<keyword evidence="4" id="KW-1003">Cell membrane</keyword>
<keyword evidence="3 4" id="KW-0620">Polyamine biosynthesis</keyword>
<feature type="transmembrane region" description="Helical" evidence="4">
    <location>
        <begin position="117"/>
        <end position="140"/>
    </location>
</feature>
<dbReference type="GO" id="GO:0010487">
    <property type="term" value="F:thermospermine synthase activity"/>
    <property type="evidence" value="ECO:0007669"/>
    <property type="project" value="UniProtKB-ARBA"/>
</dbReference>
<feature type="transmembrane region" description="Helical" evidence="4">
    <location>
        <begin position="87"/>
        <end position="111"/>
    </location>
</feature>
<feature type="active site" description="Proton acceptor" evidence="4 5">
    <location>
        <position position="387"/>
    </location>
</feature>
<feature type="transmembrane region" description="Helical" evidence="4">
    <location>
        <begin position="56"/>
        <end position="75"/>
    </location>
</feature>
<sequence length="525" mass="56235">MATSTAPSDTTAPPPLRRAARSALLAVVFICAACGLVYELALVTLGSYLIGNTATQAAIVLSVMVFAMGIGSLAAKPLQNRAAVSFAVIELVLALLGGLSVLALYGAFAYLSLYTQSLVVVAFVLGMLIGAEIPLLMVLLQHIRKQSAGSAVADLFAADYVGALLGGLAFPFLLLPLLGQIRGALVVGMINAVAGAALVLIVFRRDLGRVRMLALGAGSVGVVAVLVAAMFYADTFEVNARQALYRDPIVLADRTPIQDIVITNRKVSGGDDDTRLFLNGDLQFSSVDEYRYHEALVHPALAEKRDNVLILGGGDGLALREVLKYRDVQSVHLVELDPRMIDLARTDPRLTELNRNAFADERVSVVTADAFNWLREDSGLFDAVIVDMPDPDETATAKLYSVEFYGLIRGHLAPGARMVVQAGSPYFAPRSFWCIGQSIAEAGVTTAAYHVDVPSFGDWGFFLGAVGDVAPAVTVDPAVDRRFLSADELDAARTFPPDRPPLEMPSSTLMQPRILEYSQSEWSVY</sequence>